<comment type="caution">
    <text evidence="3">The sequence shown here is derived from an EMBL/GenBank/DDBJ whole genome shotgun (WGS) entry which is preliminary data.</text>
</comment>
<keyword evidence="4" id="KW-1185">Reference proteome</keyword>
<dbReference type="EMBL" id="CAJVOS010000032">
    <property type="protein sequence ID" value="CAG8151470.1"/>
    <property type="molecule type" value="Genomic_DNA"/>
</dbReference>
<dbReference type="Proteomes" id="UP001153618">
    <property type="component" value="Unassembled WGS sequence"/>
</dbReference>
<comment type="similarity">
    <text evidence="1">Belongs to the AB hydrolase superfamily. AB hydrolase 2 family.</text>
</comment>
<name>A0A9W4HXD7_PENOL</name>
<accession>A0A9W4HXD7</accession>
<dbReference type="AlphaFoldDB" id="A0A9W4HXD7"/>
<dbReference type="PANTHER" id="PTHR10655:SF67">
    <property type="entry name" value="PHOSPHOLIPASE_CARBOXYLESTERASE SUPERFAMILY (AFU_ORTHOLOGUE AFUA_5G09340)"/>
    <property type="match status" value="1"/>
</dbReference>
<evidence type="ECO:0000256" key="1">
    <source>
        <dbReference type="ARBA" id="ARBA00006499"/>
    </source>
</evidence>
<dbReference type="OrthoDB" id="437457at2759"/>
<dbReference type="SUPFAM" id="SSF53474">
    <property type="entry name" value="alpha/beta-Hydrolases"/>
    <property type="match status" value="1"/>
</dbReference>
<dbReference type="InterPro" id="IPR029058">
    <property type="entry name" value="AB_hydrolase_fold"/>
</dbReference>
<dbReference type="Pfam" id="PF02230">
    <property type="entry name" value="Abhydrolase_2"/>
    <property type="match status" value="1"/>
</dbReference>
<reference evidence="3" key="1">
    <citation type="submission" date="2021-07" db="EMBL/GenBank/DDBJ databases">
        <authorList>
            <person name="Branca A.L. A."/>
        </authorList>
    </citation>
    <scope>NUCLEOTIDE SEQUENCE</scope>
</reference>
<protein>
    <recommendedName>
        <fullName evidence="2">Phospholipase/carboxylesterase/thioesterase domain-containing protein</fullName>
    </recommendedName>
</protein>
<dbReference type="Gene3D" id="3.40.50.1820">
    <property type="entry name" value="alpha/beta hydrolase"/>
    <property type="match status" value="1"/>
</dbReference>
<proteinExistence type="inferred from homology"/>
<evidence type="ECO:0000313" key="3">
    <source>
        <dbReference type="EMBL" id="CAG8151470.1"/>
    </source>
</evidence>
<dbReference type="InterPro" id="IPR050565">
    <property type="entry name" value="LYPA1-2/EST-like"/>
</dbReference>
<sequence length="281" mass="29889">MLALEYNGYDVRHSHTQPHSKASALSFSKTRALTMPTKTPTPGDFPSQLTVTVSPAASPTPNILLLLHGLGDSAAAFAKFGQAINLPETTVVTVQGTAPLPFDLGGFHWGDDISFDSATGAIDMDAGLARATKTLVTDVIRDTLIRKCGYALREIMILGFGQGGMAGLAVARELGQKSEGHEAGPLSGVISIGAPYSLSGSRVGEKNRSPVLLVAGRDSVAVSDEAVRRTKQVFEFVEVSRYARKGDGMPSNRDEMMPVMQFFARRLRSRQGVPEGSVEIG</sequence>
<dbReference type="GO" id="GO:0052689">
    <property type="term" value="F:carboxylic ester hydrolase activity"/>
    <property type="evidence" value="ECO:0007669"/>
    <property type="project" value="TreeGrafter"/>
</dbReference>
<dbReference type="GO" id="GO:0008474">
    <property type="term" value="F:palmitoyl-(protein) hydrolase activity"/>
    <property type="evidence" value="ECO:0007669"/>
    <property type="project" value="TreeGrafter"/>
</dbReference>
<dbReference type="PANTHER" id="PTHR10655">
    <property type="entry name" value="LYSOPHOSPHOLIPASE-RELATED"/>
    <property type="match status" value="1"/>
</dbReference>
<gene>
    <name evidence="3" type="ORF">POLS_LOCUS6088</name>
</gene>
<feature type="domain" description="Phospholipase/carboxylesterase/thioesterase" evidence="2">
    <location>
        <begin position="53"/>
        <end position="238"/>
    </location>
</feature>
<evidence type="ECO:0000313" key="4">
    <source>
        <dbReference type="Proteomes" id="UP001153618"/>
    </source>
</evidence>
<dbReference type="InterPro" id="IPR003140">
    <property type="entry name" value="PLipase/COase/thioEstase"/>
</dbReference>
<dbReference type="GO" id="GO:0072330">
    <property type="term" value="P:monocarboxylic acid biosynthetic process"/>
    <property type="evidence" value="ECO:0007669"/>
    <property type="project" value="UniProtKB-ARBA"/>
</dbReference>
<dbReference type="GO" id="GO:0017000">
    <property type="term" value="P:antibiotic biosynthetic process"/>
    <property type="evidence" value="ECO:0007669"/>
    <property type="project" value="UniProtKB-ARBA"/>
</dbReference>
<organism evidence="3 4">
    <name type="scientific">Penicillium olsonii</name>
    <dbReference type="NCBI Taxonomy" id="99116"/>
    <lineage>
        <taxon>Eukaryota</taxon>
        <taxon>Fungi</taxon>
        <taxon>Dikarya</taxon>
        <taxon>Ascomycota</taxon>
        <taxon>Pezizomycotina</taxon>
        <taxon>Eurotiomycetes</taxon>
        <taxon>Eurotiomycetidae</taxon>
        <taxon>Eurotiales</taxon>
        <taxon>Aspergillaceae</taxon>
        <taxon>Penicillium</taxon>
    </lineage>
</organism>
<evidence type="ECO:0000259" key="2">
    <source>
        <dbReference type="Pfam" id="PF02230"/>
    </source>
</evidence>
<dbReference type="GO" id="GO:0005737">
    <property type="term" value="C:cytoplasm"/>
    <property type="evidence" value="ECO:0007669"/>
    <property type="project" value="TreeGrafter"/>
</dbReference>